<keyword evidence="14" id="KW-1185">Reference proteome</keyword>
<protein>
    <submittedName>
        <fullName evidence="13">DgyrCDS1507</fullName>
    </submittedName>
</protein>
<reference evidence="13 14" key="1">
    <citation type="submission" date="2020-08" db="EMBL/GenBank/DDBJ databases">
        <authorList>
            <person name="Hejnol A."/>
        </authorList>
    </citation>
    <scope>NUCLEOTIDE SEQUENCE [LARGE SCALE GENOMIC DNA]</scope>
</reference>
<comment type="caution">
    <text evidence="10">Lacks conserved residue(s) required for the propagation of feature annotation.</text>
</comment>
<dbReference type="GO" id="GO:0016192">
    <property type="term" value="P:vesicle-mediated transport"/>
    <property type="evidence" value="ECO:0007669"/>
    <property type="project" value="UniProtKB-ARBA"/>
</dbReference>
<dbReference type="CDD" id="cd00112">
    <property type="entry name" value="LDLa"/>
    <property type="match status" value="2"/>
</dbReference>
<feature type="disulfide bond" evidence="10">
    <location>
        <begin position="86"/>
        <end position="101"/>
    </location>
</feature>
<dbReference type="InterPro" id="IPR036055">
    <property type="entry name" value="LDL_receptor-like_sf"/>
</dbReference>
<keyword evidence="7 10" id="KW-1015">Disulfide bond</keyword>
<evidence type="ECO:0000313" key="13">
    <source>
        <dbReference type="EMBL" id="CAD5112278.1"/>
    </source>
</evidence>
<keyword evidence="3 11" id="KW-0812">Transmembrane</keyword>
<evidence type="ECO:0000256" key="5">
    <source>
        <dbReference type="ARBA" id="ARBA00022989"/>
    </source>
</evidence>
<dbReference type="FunFam" id="4.10.400.10:FF:000045">
    <property type="entry name" value="Low-density lipoprotein receptor-related protein 2"/>
    <property type="match status" value="1"/>
</dbReference>
<keyword evidence="9" id="KW-0325">Glycoprotein</keyword>
<dbReference type="OrthoDB" id="10013209at2759"/>
<feature type="transmembrane region" description="Helical" evidence="11">
    <location>
        <begin position="117"/>
        <end position="139"/>
    </location>
</feature>
<evidence type="ECO:0000256" key="7">
    <source>
        <dbReference type="ARBA" id="ARBA00023157"/>
    </source>
</evidence>
<proteinExistence type="predicted"/>
<dbReference type="Proteomes" id="UP000549394">
    <property type="component" value="Unassembled WGS sequence"/>
</dbReference>
<accession>A0A7I8V7L5</accession>
<dbReference type="Pfam" id="PF00057">
    <property type="entry name" value="Ldl_recept_a"/>
    <property type="match status" value="2"/>
</dbReference>
<keyword evidence="4" id="KW-0677">Repeat</keyword>
<dbReference type="AlphaFoldDB" id="A0A7I8V7L5"/>
<evidence type="ECO:0000256" key="9">
    <source>
        <dbReference type="ARBA" id="ARBA00023180"/>
    </source>
</evidence>
<evidence type="ECO:0000256" key="11">
    <source>
        <dbReference type="SAM" id="Phobius"/>
    </source>
</evidence>
<dbReference type="PRINTS" id="PR00261">
    <property type="entry name" value="LDLRECEPTOR"/>
</dbReference>
<feature type="disulfide bond" evidence="10">
    <location>
        <begin position="46"/>
        <end position="61"/>
    </location>
</feature>
<feature type="disulfide bond" evidence="10">
    <location>
        <begin position="74"/>
        <end position="92"/>
    </location>
</feature>
<evidence type="ECO:0000256" key="10">
    <source>
        <dbReference type="PROSITE-ProRule" id="PRU00124"/>
    </source>
</evidence>
<keyword evidence="5 11" id="KW-1133">Transmembrane helix</keyword>
<gene>
    <name evidence="13" type="ORF">DGYR_LOCUS1455</name>
</gene>
<keyword evidence="12" id="KW-0732">Signal</keyword>
<organism evidence="13 14">
    <name type="scientific">Dimorphilus gyrociliatus</name>
    <dbReference type="NCBI Taxonomy" id="2664684"/>
    <lineage>
        <taxon>Eukaryota</taxon>
        <taxon>Metazoa</taxon>
        <taxon>Spiralia</taxon>
        <taxon>Lophotrochozoa</taxon>
        <taxon>Annelida</taxon>
        <taxon>Polychaeta</taxon>
        <taxon>Polychaeta incertae sedis</taxon>
        <taxon>Dinophilidae</taxon>
        <taxon>Dimorphilus</taxon>
    </lineage>
</organism>
<evidence type="ECO:0000256" key="12">
    <source>
        <dbReference type="SAM" id="SignalP"/>
    </source>
</evidence>
<keyword evidence="8" id="KW-0675">Receptor</keyword>
<comment type="subcellular location">
    <subcellularLocation>
        <location evidence="2">Endomembrane system</location>
    </subcellularLocation>
    <subcellularLocation>
        <location evidence="1">Membrane</location>
        <topology evidence="1">Single-pass membrane protein</topology>
    </subcellularLocation>
</comment>
<dbReference type="InterPro" id="IPR002172">
    <property type="entry name" value="LDrepeatLR_classA_rpt"/>
</dbReference>
<evidence type="ECO:0000256" key="4">
    <source>
        <dbReference type="ARBA" id="ARBA00022737"/>
    </source>
</evidence>
<dbReference type="Gene3D" id="4.10.400.10">
    <property type="entry name" value="Low-density Lipoprotein Receptor"/>
    <property type="match status" value="2"/>
</dbReference>
<evidence type="ECO:0000256" key="2">
    <source>
        <dbReference type="ARBA" id="ARBA00004308"/>
    </source>
</evidence>
<dbReference type="GO" id="GO:0012505">
    <property type="term" value="C:endomembrane system"/>
    <property type="evidence" value="ECO:0007669"/>
    <property type="project" value="UniProtKB-SubCell"/>
</dbReference>
<dbReference type="SMART" id="SM00192">
    <property type="entry name" value="LDLa"/>
    <property type="match status" value="2"/>
</dbReference>
<dbReference type="PANTHER" id="PTHR24270">
    <property type="entry name" value="LOW-DENSITY LIPOPROTEIN RECEPTOR-RELATED"/>
    <property type="match status" value="1"/>
</dbReference>
<dbReference type="PROSITE" id="PS01209">
    <property type="entry name" value="LDLRA_1"/>
    <property type="match status" value="1"/>
</dbReference>
<dbReference type="PROSITE" id="PS50068">
    <property type="entry name" value="LDLRA_2"/>
    <property type="match status" value="2"/>
</dbReference>
<feature type="chain" id="PRO_5029707269" evidence="12">
    <location>
        <begin position="25"/>
        <end position="323"/>
    </location>
</feature>
<comment type="caution">
    <text evidence="13">The sequence shown here is derived from an EMBL/GenBank/DDBJ whole genome shotgun (WGS) entry which is preliminary data.</text>
</comment>
<sequence>MSLLTTVPPSLFLLAFVYVPSGHTSCLRSQIRCASDFVCLPAERKCDGVKQCTDGSDELFCNKEACTSTGQFKCKNQRCINKGWVCDGHDDCKDGSDESHCSVIDQYANDSINSATIAGIVIGCLIVLLLTAILSAVIVKWRKNKPSNNRNSTDSAGPISGYDVPPMPPPAYSPDVLAIDNPAFLRSDSIARSPPSYSFAVAYDNLEVSHEAPPMYTFRGGLNMTIDSSGYRPEPLITSSRRSLNSNDNEAAKLNNSPTMQNLSVLDFIENTYSASKEQTTTMSAQARSLSVLNDEQQEASSIKRASSTPVLLMTSKSNDIEC</sequence>
<evidence type="ECO:0000256" key="6">
    <source>
        <dbReference type="ARBA" id="ARBA00023136"/>
    </source>
</evidence>
<dbReference type="EMBL" id="CAJFCJ010000002">
    <property type="protein sequence ID" value="CAD5112278.1"/>
    <property type="molecule type" value="Genomic_DNA"/>
</dbReference>
<dbReference type="InterPro" id="IPR023415">
    <property type="entry name" value="LDLR_class-A_CS"/>
</dbReference>
<dbReference type="SUPFAM" id="SSF57424">
    <property type="entry name" value="LDL receptor-like module"/>
    <property type="match status" value="2"/>
</dbReference>
<evidence type="ECO:0000256" key="8">
    <source>
        <dbReference type="ARBA" id="ARBA00023170"/>
    </source>
</evidence>
<evidence type="ECO:0000256" key="3">
    <source>
        <dbReference type="ARBA" id="ARBA00022692"/>
    </source>
</evidence>
<dbReference type="GO" id="GO:0005886">
    <property type="term" value="C:plasma membrane"/>
    <property type="evidence" value="ECO:0007669"/>
    <property type="project" value="TreeGrafter"/>
</dbReference>
<dbReference type="InterPro" id="IPR050685">
    <property type="entry name" value="LDLR"/>
</dbReference>
<evidence type="ECO:0000256" key="1">
    <source>
        <dbReference type="ARBA" id="ARBA00004167"/>
    </source>
</evidence>
<keyword evidence="6 11" id="KW-0472">Membrane</keyword>
<name>A0A7I8V7L5_9ANNE</name>
<feature type="signal peptide" evidence="12">
    <location>
        <begin position="1"/>
        <end position="24"/>
    </location>
</feature>
<evidence type="ECO:0000313" key="14">
    <source>
        <dbReference type="Proteomes" id="UP000549394"/>
    </source>
</evidence>